<dbReference type="InterPro" id="IPR054209">
    <property type="entry name" value="DUF6916"/>
</dbReference>
<organism evidence="3 4">
    <name type="scientific">Mameliella alba</name>
    <dbReference type="NCBI Taxonomy" id="561184"/>
    <lineage>
        <taxon>Bacteria</taxon>
        <taxon>Pseudomonadati</taxon>
        <taxon>Pseudomonadota</taxon>
        <taxon>Alphaproteobacteria</taxon>
        <taxon>Rhodobacterales</taxon>
        <taxon>Roseobacteraceae</taxon>
        <taxon>Mameliella</taxon>
    </lineage>
</organism>
<evidence type="ECO:0000313" key="3">
    <source>
        <dbReference type="EMBL" id="KHQ50954.1"/>
    </source>
</evidence>
<feature type="signal peptide" evidence="1">
    <location>
        <begin position="1"/>
        <end position="31"/>
    </location>
</feature>
<dbReference type="Proteomes" id="UP000030960">
    <property type="component" value="Unassembled WGS sequence"/>
</dbReference>
<gene>
    <name evidence="3" type="ORF">OA50_04321</name>
</gene>
<keyword evidence="1" id="KW-0732">Signal</keyword>
<feature type="domain" description="DUF6916" evidence="2">
    <location>
        <begin position="62"/>
        <end position="159"/>
    </location>
</feature>
<accession>A0A0B3SKA7</accession>
<dbReference type="InterPro" id="IPR006311">
    <property type="entry name" value="TAT_signal"/>
</dbReference>
<comment type="caution">
    <text evidence="3">The sequence shown here is derived from an EMBL/GenBank/DDBJ whole genome shotgun (WGS) entry which is preliminary data.</text>
</comment>
<dbReference type="Pfam" id="PF21880">
    <property type="entry name" value="DUF6916"/>
    <property type="match status" value="1"/>
</dbReference>
<keyword evidence="4" id="KW-1185">Reference proteome</keyword>
<dbReference type="EMBL" id="JSUQ01000020">
    <property type="protein sequence ID" value="KHQ50954.1"/>
    <property type="molecule type" value="Genomic_DNA"/>
</dbReference>
<name>A0A0B3SKA7_9RHOB</name>
<evidence type="ECO:0000313" key="4">
    <source>
        <dbReference type="Proteomes" id="UP000030960"/>
    </source>
</evidence>
<dbReference type="PROSITE" id="PS51318">
    <property type="entry name" value="TAT"/>
    <property type="match status" value="1"/>
</dbReference>
<protein>
    <recommendedName>
        <fullName evidence="2">DUF6916 domain-containing protein</fullName>
    </recommendedName>
</protein>
<dbReference type="OrthoDB" id="7852379at2"/>
<dbReference type="STRING" id="561184.SAMN05216376_102482"/>
<sequence length="161" mass="16855">MSVLLTVSRRAVLAGKAALAGLAALPGAAFARGEAAGSEALNGAPAAATTGALRPPRWHDATAEELMPLVGDRFRISTPQHGNLVLRLKAVEAGRSGMDRPKHLPRRESVTVVFDSPDSAPLVADGDGLHRVWHPRMGAADLYMTAVPRRSGGADIEIVLN</sequence>
<feature type="chain" id="PRO_5002099016" description="DUF6916 domain-containing protein" evidence="1">
    <location>
        <begin position="32"/>
        <end position="161"/>
    </location>
</feature>
<reference evidence="3 4" key="1">
    <citation type="submission" date="2014-10" db="EMBL/GenBank/DDBJ databases">
        <title>Genome sequence of Ponticoccus sp. strain UMTAT08 isolated from clonal culture of toxic dinoflagellate Alexandrium tamiyavanichii.</title>
        <authorList>
            <person name="Gan H.Y."/>
            <person name="Muhd D.-D."/>
            <person name="Mohd Noor M.E."/>
            <person name="Yeong Y.S."/>
            <person name="Usup G."/>
        </authorList>
    </citation>
    <scope>NUCLEOTIDE SEQUENCE [LARGE SCALE GENOMIC DNA]</scope>
    <source>
        <strain evidence="3 4">UMTAT08</strain>
    </source>
</reference>
<proteinExistence type="predicted"/>
<dbReference type="RefSeq" id="WP_043145097.1">
    <property type="nucleotide sequence ID" value="NZ_JSUQ01000020.1"/>
</dbReference>
<evidence type="ECO:0000259" key="2">
    <source>
        <dbReference type="Pfam" id="PF21880"/>
    </source>
</evidence>
<dbReference type="AlphaFoldDB" id="A0A0B3SKA7"/>
<evidence type="ECO:0000256" key="1">
    <source>
        <dbReference type="SAM" id="SignalP"/>
    </source>
</evidence>